<dbReference type="PROSITE" id="PS51257">
    <property type="entry name" value="PROKAR_LIPOPROTEIN"/>
    <property type="match status" value="1"/>
</dbReference>
<feature type="domain" description="Cupin type-2" evidence="1">
    <location>
        <begin position="80"/>
        <end position="143"/>
    </location>
</feature>
<dbReference type="STRING" id="1642647.PSM36_0749"/>
<dbReference type="KEGG" id="psac:PSM36_0749"/>
<dbReference type="Pfam" id="PF07883">
    <property type="entry name" value="Cupin_2"/>
    <property type="match status" value="1"/>
</dbReference>
<reference evidence="2 3" key="1">
    <citation type="submission" date="2016-08" db="EMBL/GenBank/DDBJ databases">
        <authorList>
            <person name="Seilhamer J.J."/>
        </authorList>
    </citation>
    <scope>NUCLEOTIDE SEQUENCE [LARGE SCALE GENOMIC DNA]</scope>
    <source>
        <strain evidence="2">M3/6</strain>
    </source>
</reference>
<proteinExistence type="predicted"/>
<dbReference type="PANTHER" id="PTHR43698:SF1">
    <property type="entry name" value="BLL4564 PROTEIN"/>
    <property type="match status" value="1"/>
</dbReference>
<accession>A0A1R3STB0</accession>
<organism evidence="2 3">
    <name type="scientific">Proteiniphilum saccharofermentans</name>
    <dbReference type="NCBI Taxonomy" id="1642647"/>
    <lineage>
        <taxon>Bacteria</taxon>
        <taxon>Pseudomonadati</taxon>
        <taxon>Bacteroidota</taxon>
        <taxon>Bacteroidia</taxon>
        <taxon>Bacteroidales</taxon>
        <taxon>Dysgonomonadaceae</taxon>
        <taxon>Proteiniphilum</taxon>
    </lineage>
</organism>
<dbReference type="Gene3D" id="2.60.120.10">
    <property type="entry name" value="Jelly Rolls"/>
    <property type="match status" value="1"/>
</dbReference>
<evidence type="ECO:0000259" key="1">
    <source>
        <dbReference type="Pfam" id="PF07883"/>
    </source>
</evidence>
<keyword evidence="3" id="KW-1185">Reference proteome</keyword>
<dbReference type="AlphaFoldDB" id="A0A1R3STB0"/>
<dbReference type="RefSeq" id="WP_232001510.1">
    <property type="nucleotide sequence ID" value="NZ_LT605205.1"/>
</dbReference>
<dbReference type="EMBL" id="LT605205">
    <property type="protein sequence ID" value="SCD19576.1"/>
    <property type="molecule type" value="Genomic_DNA"/>
</dbReference>
<dbReference type="InterPro" id="IPR014710">
    <property type="entry name" value="RmlC-like_jellyroll"/>
</dbReference>
<dbReference type="PANTHER" id="PTHR43698">
    <property type="entry name" value="RIBD C-TERMINAL DOMAIN CONTAINING PROTEIN"/>
    <property type="match status" value="1"/>
</dbReference>
<dbReference type="SUPFAM" id="SSF51182">
    <property type="entry name" value="RmlC-like cupins"/>
    <property type="match status" value="1"/>
</dbReference>
<name>A0A1R3STB0_9BACT</name>
<gene>
    <name evidence="2" type="ORF">PSM36_0749</name>
</gene>
<dbReference type="Proteomes" id="UP000187464">
    <property type="component" value="Chromosome I"/>
</dbReference>
<evidence type="ECO:0000313" key="3">
    <source>
        <dbReference type="Proteomes" id="UP000187464"/>
    </source>
</evidence>
<sequence length="168" mass="18711">MNFENFKIMGFKNIVVIFLFGTLVLSCNQQSQSEQAVQTESQEPVFAKGEKITNDNFTGTAWLNNLIFPDSLNQNAVGSVTFEPGARTRWHTHPAGQIILAIDGVGYYQERGSPKVIVKKGDAVKCPADIPHWHGASADTEFVQIAITGRENGETVWLEEVTDEEYYN</sequence>
<protein>
    <submittedName>
        <fullName evidence="2">Cupin superfamily protein</fullName>
    </submittedName>
</protein>
<dbReference type="InterPro" id="IPR013096">
    <property type="entry name" value="Cupin_2"/>
</dbReference>
<dbReference type="CDD" id="cd02233">
    <property type="entry name" value="cupin_HNL-like"/>
    <property type="match status" value="1"/>
</dbReference>
<dbReference type="InterPro" id="IPR011051">
    <property type="entry name" value="RmlC_Cupin_sf"/>
</dbReference>
<evidence type="ECO:0000313" key="2">
    <source>
        <dbReference type="EMBL" id="SCD19576.1"/>
    </source>
</evidence>
<dbReference type="InterPro" id="IPR047263">
    <property type="entry name" value="HNL-like_cupin"/>
</dbReference>